<feature type="non-terminal residue" evidence="2">
    <location>
        <position position="1"/>
    </location>
</feature>
<sequence>IPSIVQHRPWPASWWSHWSLQHSGLRWVTQVTSGYQYISPCSCNDNLLSPVEPSRTTYTTPQICLCEPDYPLSIHTNKYLRSTESTTETIPSSSVGVLQQTIPTISQTALPHHAPSPSIPPVIDKKFKSKYTSHIMTIPKKYSSPTSPVPTPNAYTPTKTPTLPSLPTTSNNDFVTPLPSSPTPSKPLYYKQKVSLTASCPATVFYSATTPYSDSHAVKYYVVPTPSSSPAIPTSKSSEILSSSAMARNNPLATCNSGTLYSVIPKAPPVAVYSSASNSIYSPPSTVSASSFYAPSTNTNNAVLNLTTDLSNPPIISTGPSYQFSSGPIDNTHSLLSASADSTSSLNTVLHSQPLNLIPPYSIPTIADDQVAQKLPSSVSITDFPPSVNIESNHAIPSILQPKASTNDSNSSNSGSISYVLSDSSNSPMMSYNFTTIDPSMVTLESQTLTPTVEHVHIPPPSFPSSNASASSSIPDKTFPSSPISFFSSGSLDSSPQNALSTSSSISKLSQDVPNAQLSSLKLPTTSSFAFTPNLIHTSTPSLNSPPAVNVNVPPSSSASESSSTLLHNQDLASPETTIATSVKPKAATFTSIASLLGSSKLKEVLPSSSLEAENKDCSVPLPPVLV</sequence>
<dbReference type="EMBL" id="GECU01021261">
    <property type="protein sequence ID" value="JAS86445.1"/>
    <property type="molecule type" value="Transcribed_RNA"/>
</dbReference>
<feature type="compositionally biased region" description="Low complexity" evidence="1">
    <location>
        <begin position="464"/>
        <end position="476"/>
    </location>
</feature>
<dbReference type="AlphaFoldDB" id="A0A1B6IHR0"/>
<gene>
    <name evidence="2" type="ORF">g.16364</name>
</gene>
<accession>A0A1B6IHR0</accession>
<feature type="region of interest" description="Disordered" evidence="1">
    <location>
        <begin position="162"/>
        <end position="181"/>
    </location>
</feature>
<name>A0A1B6IHR0_9HEMI</name>
<reference evidence="2" key="1">
    <citation type="submission" date="2015-11" db="EMBL/GenBank/DDBJ databases">
        <title>De novo transcriptome assembly of four potential Pierce s Disease insect vectors from Arizona vineyards.</title>
        <authorList>
            <person name="Tassone E.E."/>
        </authorList>
    </citation>
    <scope>NUCLEOTIDE SEQUENCE</scope>
</reference>
<feature type="region of interest" description="Disordered" evidence="1">
    <location>
        <begin position="540"/>
        <end position="569"/>
    </location>
</feature>
<organism evidence="2">
    <name type="scientific">Homalodisca liturata</name>
    <dbReference type="NCBI Taxonomy" id="320908"/>
    <lineage>
        <taxon>Eukaryota</taxon>
        <taxon>Metazoa</taxon>
        <taxon>Ecdysozoa</taxon>
        <taxon>Arthropoda</taxon>
        <taxon>Hexapoda</taxon>
        <taxon>Insecta</taxon>
        <taxon>Pterygota</taxon>
        <taxon>Neoptera</taxon>
        <taxon>Paraneoptera</taxon>
        <taxon>Hemiptera</taxon>
        <taxon>Auchenorrhyncha</taxon>
        <taxon>Membracoidea</taxon>
        <taxon>Cicadellidae</taxon>
        <taxon>Cicadellinae</taxon>
        <taxon>Proconiini</taxon>
        <taxon>Homalodisca</taxon>
    </lineage>
</organism>
<feature type="region of interest" description="Disordered" evidence="1">
    <location>
        <begin position="454"/>
        <end position="476"/>
    </location>
</feature>
<feature type="compositionally biased region" description="Low complexity" evidence="1">
    <location>
        <begin position="541"/>
        <end position="564"/>
    </location>
</feature>
<protein>
    <submittedName>
        <fullName evidence="2">Uncharacterized protein</fullName>
    </submittedName>
</protein>
<proteinExistence type="predicted"/>
<evidence type="ECO:0000313" key="2">
    <source>
        <dbReference type="EMBL" id="JAS86445.1"/>
    </source>
</evidence>
<evidence type="ECO:0000256" key="1">
    <source>
        <dbReference type="SAM" id="MobiDB-lite"/>
    </source>
</evidence>